<dbReference type="AlphaFoldDB" id="A0A9Q0W994"/>
<dbReference type="Proteomes" id="UP001151532">
    <property type="component" value="Chromosome 13"/>
</dbReference>
<keyword evidence="6" id="KW-1015">Disulfide bond</keyword>
<comment type="similarity">
    <text evidence="1 9">Belongs to the peptidase A1 family.</text>
</comment>
<keyword evidence="2 9" id="KW-0645">Protease</keyword>
<evidence type="ECO:0000256" key="3">
    <source>
        <dbReference type="ARBA" id="ARBA00022750"/>
    </source>
</evidence>
<dbReference type="InterPro" id="IPR008139">
    <property type="entry name" value="SaposinB_dom"/>
</dbReference>
<dbReference type="PROSITE" id="PS51767">
    <property type="entry name" value="PEPTIDASE_A1"/>
    <property type="match status" value="1"/>
</dbReference>
<dbReference type="InterPro" id="IPR001969">
    <property type="entry name" value="Aspartic_peptidase_AS"/>
</dbReference>
<dbReference type="PROSITE" id="PS00141">
    <property type="entry name" value="ASP_PROTEASE"/>
    <property type="match status" value="2"/>
</dbReference>
<protein>
    <submittedName>
        <fullName evidence="12">ASPARTIC PROTEINASE-RELATED</fullName>
    </submittedName>
</protein>
<dbReference type="PRINTS" id="PR00792">
    <property type="entry name" value="PEPSIN"/>
</dbReference>
<comment type="caution">
    <text evidence="12">The sequence shown here is derived from an EMBL/GenBank/DDBJ whole genome shotgun (WGS) entry which is preliminary data.</text>
</comment>
<keyword evidence="3 9" id="KW-0064">Aspartyl protease</keyword>
<sequence>MDLQTIKAARIARQEGKAGVGASSMVHDLGSSGGDIIPLKNYLDSQYLGEIGIGSPPQNFTVIFDTGSSNLWVPSSKCYFSVSSTGNFCEIHYGSGSISGFFSQDNVQVGDLVVKDQVFVEATKEGSLSFILGKFDGILGLGFQEISVGNVVPLWYNMVQQDLLDDEVFSFWLNRNPEAKEGGELVLGGVDPKHFKGKHTFVPVTKKGYWEITMGDFLIGSHSTGLCEGGCAAIVDSGTSLLAGPTDILNSYHFQPIITEINHAIGAEGRVSAECKEVVSHYGDLIWELIISGVKPSKVCAQLGLCLFNGTRYASGIESVVEKEHKEKSSAGNDLPCTACQMLVIWAQNQLREKETKETAISYLDKLCESLPSPMGGLTPEQYILKTGEGAAQVCVSGFMALDVPPPRGPLWILGDVFMGAYHTIFDYGNLEVGFADAA</sequence>
<feature type="domain" description="Saposin B-type" evidence="10">
    <location>
        <begin position="333"/>
        <end position="374"/>
    </location>
</feature>
<organism evidence="12 13">
    <name type="scientific">Salix purpurea</name>
    <name type="common">Purple osier willow</name>
    <dbReference type="NCBI Taxonomy" id="77065"/>
    <lineage>
        <taxon>Eukaryota</taxon>
        <taxon>Viridiplantae</taxon>
        <taxon>Streptophyta</taxon>
        <taxon>Embryophyta</taxon>
        <taxon>Tracheophyta</taxon>
        <taxon>Spermatophyta</taxon>
        <taxon>Magnoliopsida</taxon>
        <taxon>eudicotyledons</taxon>
        <taxon>Gunneridae</taxon>
        <taxon>Pentapetalae</taxon>
        <taxon>rosids</taxon>
        <taxon>fabids</taxon>
        <taxon>Malpighiales</taxon>
        <taxon>Salicaceae</taxon>
        <taxon>Saliceae</taxon>
        <taxon>Salix</taxon>
    </lineage>
</organism>
<evidence type="ECO:0000256" key="6">
    <source>
        <dbReference type="ARBA" id="ARBA00023157"/>
    </source>
</evidence>
<accession>A0A9Q0W994</accession>
<dbReference type="OrthoDB" id="771136at2759"/>
<dbReference type="InterPro" id="IPR021109">
    <property type="entry name" value="Peptidase_aspartic_dom_sf"/>
</dbReference>
<gene>
    <name evidence="12" type="ORF">OIU79_023276</name>
</gene>
<dbReference type="SUPFAM" id="SSF47862">
    <property type="entry name" value="Saposin"/>
    <property type="match status" value="1"/>
</dbReference>
<evidence type="ECO:0000256" key="8">
    <source>
        <dbReference type="PIRSR" id="PIRSR601461-1"/>
    </source>
</evidence>
<dbReference type="GO" id="GO:0006629">
    <property type="term" value="P:lipid metabolic process"/>
    <property type="evidence" value="ECO:0007669"/>
    <property type="project" value="InterPro"/>
</dbReference>
<dbReference type="PROSITE" id="PS50015">
    <property type="entry name" value="SAP_B"/>
    <property type="match status" value="2"/>
</dbReference>
<keyword evidence="5" id="KW-0865">Zymogen</keyword>
<evidence type="ECO:0000256" key="1">
    <source>
        <dbReference type="ARBA" id="ARBA00007447"/>
    </source>
</evidence>
<evidence type="ECO:0000256" key="7">
    <source>
        <dbReference type="ARBA" id="ARBA00023180"/>
    </source>
</evidence>
<dbReference type="FunFam" id="2.40.70.10:FF:000115">
    <property type="entry name" value="Lysosomal aspartic protease"/>
    <property type="match status" value="1"/>
</dbReference>
<dbReference type="Pfam" id="PF00026">
    <property type="entry name" value="Asp"/>
    <property type="match status" value="2"/>
</dbReference>
<dbReference type="GO" id="GO:0004190">
    <property type="term" value="F:aspartic-type endopeptidase activity"/>
    <property type="evidence" value="ECO:0007669"/>
    <property type="project" value="UniProtKB-KW"/>
</dbReference>
<reference evidence="12" key="2">
    <citation type="journal article" date="2023" name="Int. J. Mol. Sci.">
        <title>De Novo Assembly and Annotation of 11 Diverse Shrub Willow (Salix) Genomes Reveals Novel Gene Organization in Sex-Linked Regions.</title>
        <authorList>
            <person name="Hyden B."/>
            <person name="Feng K."/>
            <person name="Yates T.B."/>
            <person name="Jawdy S."/>
            <person name="Cereghino C."/>
            <person name="Smart L.B."/>
            <person name="Muchero W."/>
        </authorList>
    </citation>
    <scope>NUCLEOTIDE SEQUENCE</scope>
    <source>
        <tissue evidence="12">Shoot tip</tissue>
    </source>
</reference>
<feature type="active site" evidence="8">
    <location>
        <position position="65"/>
    </location>
</feature>
<dbReference type="Gene3D" id="2.40.70.10">
    <property type="entry name" value="Acid Proteases"/>
    <property type="match status" value="3"/>
</dbReference>
<evidence type="ECO:0000256" key="5">
    <source>
        <dbReference type="ARBA" id="ARBA00023145"/>
    </source>
</evidence>
<name>A0A9Q0W994_SALPP</name>
<evidence type="ECO:0000259" key="11">
    <source>
        <dbReference type="PROSITE" id="PS51767"/>
    </source>
</evidence>
<dbReference type="InterPro" id="IPR011001">
    <property type="entry name" value="Saposin-like"/>
</dbReference>
<feature type="domain" description="Peptidase A1" evidence="11">
    <location>
        <begin position="47"/>
        <end position="436"/>
    </location>
</feature>
<dbReference type="Pfam" id="PF05184">
    <property type="entry name" value="SapB_1"/>
    <property type="match status" value="1"/>
</dbReference>
<reference evidence="12" key="1">
    <citation type="submission" date="2022-11" db="EMBL/GenBank/DDBJ databases">
        <authorList>
            <person name="Hyden B.L."/>
            <person name="Feng K."/>
            <person name="Yates T."/>
            <person name="Jawdy S."/>
            <person name="Smart L.B."/>
            <person name="Muchero W."/>
        </authorList>
    </citation>
    <scope>NUCLEOTIDE SEQUENCE</scope>
    <source>
        <tissue evidence="12">Shoot tip</tissue>
    </source>
</reference>
<evidence type="ECO:0000313" key="13">
    <source>
        <dbReference type="Proteomes" id="UP001151532"/>
    </source>
</evidence>
<evidence type="ECO:0000256" key="2">
    <source>
        <dbReference type="ARBA" id="ARBA00022670"/>
    </source>
</evidence>
<dbReference type="PANTHER" id="PTHR47966">
    <property type="entry name" value="BETA-SITE APP-CLEAVING ENZYME, ISOFORM A-RELATED"/>
    <property type="match status" value="1"/>
</dbReference>
<dbReference type="InterPro" id="IPR033121">
    <property type="entry name" value="PEPTIDASE_A1"/>
</dbReference>
<evidence type="ECO:0000256" key="4">
    <source>
        <dbReference type="ARBA" id="ARBA00022801"/>
    </source>
</evidence>
<dbReference type="InterPro" id="IPR007856">
    <property type="entry name" value="SapB_1"/>
</dbReference>
<feature type="domain" description="Saposin B-type" evidence="10">
    <location>
        <begin position="270"/>
        <end position="310"/>
    </location>
</feature>
<dbReference type="InterPro" id="IPR001461">
    <property type="entry name" value="Aspartic_peptidase_A1"/>
</dbReference>
<proteinExistence type="inferred from homology"/>
<feature type="active site" evidence="8">
    <location>
        <position position="236"/>
    </location>
</feature>
<evidence type="ECO:0000313" key="12">
    <source>
        <dbReference type="EMBL" id="KAJ6762483.1"/>
    </source>
</evidence>
<dbReference type="EMBL" id="JAPFFK010000005">
    <property type="protein sequence ID" value="KAJ6762483.1"/>
    <property type="molecule type" value="Genomic_DNA"/>
</dbReference>
<evidence type="ECO:0000259" key="10">
    <source>
        <dbReference type="PROSITE" id="PS50015"/>
    </source>
</evidence>
<evidence type="ECO:0000256" key="9">
    <source>
        <dbReference type="RuleBase" id="RU000454"/>
    </source>
</evidence>
<dbReference type="GO" id="GO:0006508">
    <property type="term" value="P:proteolysis"/>
    <property type="evidence" value="ECO:0007669"/>
    <property type="project" value="UniProtKB-KW"/>
</dbReference>
<keyword evidence="4 9" id="KW-0378">Hydrolase</keyword>
<keyword evidence="13" id="KW-1185">Reference proteome</keyword>
<keyword evidence="7" id="KW-0325">Glycoprotein</keyword>
<dbReference type="SUPFAM" id="SSF50630">
    <property type="entry name" value="Acid proteases"/>
    <property type="match status" value="1"/>
</dbReference>
<dbReference type="Gene3D" id="1.10.225.10">
    <property type="entry name" value="Saposin-like"/>
    <property type="match status" value="1"/>
</dbReference>
<dbReference type="PANTHER" id="PTHR47966:SF28">
    <property type="entry name" value="OS01G0290000 PROTEIN"/>
    <property type="match status" value="1"/>
</dbReference>